<feature type="domain" description="PiggyBac transposable element-derived protein 4 C-terminal zinc-finger" evidence="2">
    <location>
        <begin position="195"/>
        <end position="251"/>
    </location>
</feature>
<protein>
    <submittedName>
        <fullName evidence="4">Uncharacterized protein LOC111128076 isoform X10</fullName>
    </submittedName>
</protein>
<feature type="compositionally biased region" description="Polar residues" evidence="1">
    <location>
        <begin position="37"/>
        <end position="46"/>
    </location>
</feature>
<gene>
    <name evidence="4" type="primary">LOC111128076</name>
</gene>
<feature type="region of interest" description="Disordered" evidence="1">
    <location>
        <begin position="1"/>
        <end position="154"/>
    </location>
</feature>
<feature type="compositionally biased region" description="Polar residues" evidence="1">
    <location>
        <begin position="13"/>
        <end position="27"/>
    </location>
</feature>
<evidence type="ECO:0000313" key="3">
    <source>
        <dbReference type="Proteomes" id="UP000694844"/>
    </source>
</evidence>
<sequence>MAGVQPPQPYPVSITSSTRPLPQNYQQKPFAAGSAMQAETTMSPGASQRGPKVPQTVSRVESAEKASPMERPPDTGPRVKEQDPRLSPDISIVKVENELGPEETGMLDMYVSDMGRSGAGPSHGQNDEDQSDYDVEEPPGDMHRDEMSNESGNLSMDQSGNWYMGNFREQYTRHSYENAMRQHEASHPTRQHFAGEHRLSKMDGNKLKRCFYCQMAKVRTRSGYRVKTTSHCVSCEVPLCAGSTKCFELYHELLKSTVNYENAPGFHG</sequence>
<organism evidence="3 4">
    <name type="scientific">Crassostrea virginica</name>
    <name type="common">Eastern oyster</name>
    <dbReference type="NCBI Taxonomy" id="6565"/>
    <lineage>
        <taxon>Eukaryota</taxon>
        <taxon>Metazoa</taxon>
        <taxon>Spiralia</taxon>
        <taxon>Lophotrochozoa</taxon>
        <taxon>Mollusca</taxon>
        <taxon>Bivalvia</taxon>
        <taxon>Autobranchia</taxon>
        <taxon>Pteriomorphia</taxon>
        <taxon>Ostreida</taxon>
        <taxon>Ostreoidea</taxon>
        <taxon>Ostreidae</taxon>
        <taxon>Crassostrea</taxon>
    </lineage>
</organism>
<dbReference type="Proteomes" id="UP000694844">
    <property type="component" value="Chromosome 1"/>
</dbReference>
<dbReference type="GeneID" id="111128076"/>
<feature type="compositionally biased region" description="Basic and acidic residues" evidence="1">
    <location>
        <begin position="61"/>
        <end position="86"/>
    </location>
</feature>
<dbReference type="AlphaFoldDB" id="A0A8B8DQM1"/>
<dbReference type="OrthoDB" id="6274627at2759"/>
<feature type="compositionally biased region" description="Pro residues" evidence="1">
    <location>
        <begin position="1"/>
        <end position="10"/>
    </location>
</feature>
<evidence type="ECO:0000256" key="1">
    <source>
        <dbReference type="SAM" id="MobiDB-lite"/>
    </source>
</evidence>
<keyword evidence="3" id="KW-1185">Reference proteome</keyword>
<reference evidence="3" key="1">
    <citation type="submission" date="2024-06" db="UniProtKB">
        <authorList>
            <consortium name="RefSeq"/>
        </authorList>
    </citation>
    <scope>NUCLEOTIDE SEQUENCE [LARGE SCALE GENOMIC DNA]</scope>
</reference>
<name>A0A8B8DQM1_CRAVI</name>
<dbReference type="Pfam" id="PF13842">
    <property type="entry name" value="zf-Tnp_2"/>
    <property type="match status" value="1"/>
</dbReference>
<dbReference type="InterPro" id="IPR032718">
    <property type="entry name" value="PGBD4_Znf_C"/>
</dbReference>
<proteinExistence type="predicted"/>
<feature type="compositionally biased region" description="Acidic residues" evidence="1">
    <location>
        <begin position="127"/>
        <end position="139"/>
    </location>
</feature>
<dbReference type="RefSeq" id="XP_022330120.1">
    <property type="nucleotide sequence ID" value="XM_022474412.1"/>
</dbReference>
<reference evidence="4" key="2">
    <citation type="submission" date="2025-08" db="UniProtKB">
        <authorList>
            <consortium name="RefSeq"/>
        </authorList>
    </citation>
    <scope>IDENTIFICATION</scope>
    <source>
        <tissue evidence="4">Whole sample</tissue>
    </source>
</reference>
<evidence type="ECO:0000313" key="4">
    <source>
        <dbReference type="RefSeq" id="XP_022330120.1"/>
    </source>
</evidence>
<evidence type="ECO:0000259" key="2">
    <source>
        <dbReference type="Pfam" id="PF13842"/>
    </source>
</evidence>
<accession>A0A8B8DQM1</accession>